<proteinExistence type="predicted"/>
<evidence type="ECO:0000256" key="1">
    <source>
        <dbReference type="SAM" id="Phobius"/>
    </source>
</evidence>
<evidence type="ECO:0000313" key="3">
    <source>
        <dbReference type="Proteomes" id="UP000194968"/>
    </source>
</evidence>
<keyword evidence="1" id="KW-0472">Membrane</keyword>
<dbReference type="OrthoDB" id="6884671at2"/>
<name>A0A242NV71_9GAMM</name>
<accession>A0A242NV71</accession>
<dbReference type="AlphaFoldDB" id="A0A242NV71"/>
<evidence type="ECO:0000313" key="2">
    <source>
        <dbReference type="EMBL" id="OTQ49902.1"/>
    </source>
</evidence>
<organism evidence="2 3">
    <name type="scientific">Gilliamella apis</name>
    <dbReference type="NCBI Taxonomy" id="1970738"/>
    <lineage>
        <taxon>Bacteria</taxon>
        <taxon>Pseudomonadati</taxon>
        <taxon>Pseudomonadota</taxon>
        <taxon>Gammaproteobacteria</taxon>
        <taxon>Orbales</taxon>
        <taxon>Orbaceae</taxon>
        <taxon>Gilliamella</taxon>
    </lineage>
</organism>
<gene>
    <name evidence="2" type="ORF">B6D06_05270</name>
</gene>
<feature type="transmembrane region" description="Helical" evidence="1">
    <location>
        <begin position="93"/>
        <end position="114"/>
    </location>
</feature>
<dbReference type="Proteomes" id="UP000194968">
    <property type="component" value="Unassembled WGS sequence"/>
</dbReference>
<feature type="transmembrane region" description="Helical" evidence="1">
    <location>
        <begin position="21"/>
        <end position="42"/>
    </location>
</feature>
<dbReference type="EMBL" id="NASK01000091">
    <property type="protein sequence ID" value="OTQ49902.1"/>
    <property type="molecule type" value="Genomic_DNA"/>
</dbReference>
<keyword evidence="1" id="KW-1133">Transmembrane helix</keyword>
<sequence>MPQNFKNYNQDLLKKVVLKKNITTIVQLSVALLFILNILFTLRFHQKTIIFPKVEYAFFTVAILLSFLLAFSRKKMLKKSFLERIKHYLTRTFMIFSFNLIIFLVLPAEIIYFYPTEYKTYTTEYKITTPGPSRGRHGRCKHGLKILDKDNNYYFFLCINLNDKIKYGTKAQVRVKETPIGSYLTDYKLFVTSK</sequence>
<dbReference type="RefSeq" id="WP_065577737.1">
    <property type="nucleotide sequence ID" value="NZ_NASD01000017.1"/>
</dbReference>
<comment type="caution">
    <text evidence="2">The sequence shown here is derived from an EMBL/GenBank/DDBJ whole genome shotgun (WGS) entry which is preliminary data.</text>
</comment>
<keyword evidence="1" id="KW-0812">Transmembrane</keyword>
<protein>
    <submittedName>
        <fullName evidence="2">Uncharacterized protein</fullName>
    </submittedName>
</protein>
<feature type="transmembrane region" description="Helical" evidence="1">
    <location>
        <begin position="54"/>
        <end position="72"/>
    </location>
</feature>
<reference evidence="2 3" key="1">
    <citation type="submission" date="2017-03" db="EMBL/GenBank/DDBJ databases">
        <title>Comparative genomics of honeybee gut symbionts reveal geographically distinct and subgroup specific antibiotic resistance.</title>
        <authorList>
            <person name="Ludvigsen J."/>
            <person name="Porcellato D."/>
            <person name="Labee-Lund T.M."/>
            <person name="Amdam G.V."/>
            <person name="Rudi K."/>
        </authorList>
    </citation>
    <scope>NUCLEOTIDE SEQUENCE [LARGE SCALE GENOMIC DNA]</scope>
    <source>
        <strain evidence="2 3">A-4-12</strain>
    </source>
</reference>